<protein>
    <submittedName>
        <fullName evidence="1">Uncharacterized protein</fullName>
    </submittedName>
</protein>
<evidence type="ECO:0000313" key="1">
    <source>
        <dbReference type="EMBL" id="GIM70326.1"/>
    </source>
</evidence>
<dbReference type="SUPFAM" id="SSF56801">
    <property type="entry name" value="Acetyl-CoA synthetase-like"/>
    <property type="match status" value="1"/>
</dbReference>
<keyword evidence="2" id="KW-1185">Reference proteome</keyword>
<reference evidence="1" key="1">
    <citation type="submission" date="2021-03" db="EMBL/GenBank/DDBJ databases">
        <title>Whole genome shotgun sequence of Actinoplanes auranticolor NBRC 12245.</title>
        <authorList>
            <person name="Komaki H."/>
            <person name="Tamura T."/>
        </authorList>
    </citation>
    <scope>NUCLEOTIDE SEQUENCE</scope>
    <source>
        <strain evidence="1">NBRC 12245</strain>
    </source>
</reference>
<name>A0A919SEF5_9ACTN</name>
<dbReference type="PANTHER" id="PTHR43347:SF3">
    <property type="entry name" value="ACYL-COA SYNTHETASE SHORT-CHAIN FAMILY MEMBER 3, MITOCHONDRIAL"/>
    <property type="match status" value="1"/>
</dbReference>
<sequence length="68" mass="7195">MGWVVGHSYIVYAPLLTGATTVLYEGKPVGTPDAGAFWRVVADGTPEPVPSTIEDPAVLDTLRPILTD</sequence>
<gene>
    <name evidence="1" type="ORF">Aau02nite_40500</name>
</gene>
<dbReference type="GO" id="GO:0050218">
    <property type="term" value="F:propionate-CoA ligase activity"/>
    <property type="evidence" value="ECO:0007669"/>
    <property type="project" value="TreeGrafter"/>
</dbReference>
<comment type="caution">
    <text evidence="1">The sequence shown here is derived from an EMBL/GenBank/DDBJ whole genome shotgun (WGS) entry which is preliminary data.</text>
</comment>
<accession>A0A919SEF5</accession>
<dbReference type="AlphaFoldDB" id="A0A919SEF5"/>
<proteinExistence type="predicted"/>
<dbReference type="EMBL" id="BOQL01000030">
    <property type="protein sequence ID" value="GIM70326.1"/>
    <property type="molecule type" value="Genomic_DNA"/>
</dbReference>
<dbReference type="PANTHER" id="PTHR43347">
    <property type="entry name" value="ACYL-COA SYNTHETASE"/>
    <property type="match status" value="1"/>
</dbReference>
<dbReference type="Proteomes" id="UP000681340">
    <property type="component" value="Unassembled WGS sequence"/>
</dbReference>
<evidence type="ECO:0000313" key="2">
    <source>
        <dbReference type="Proteomes" id="UP000681340"/>
    </source>
</evidence>
<organism evidence="1 2">
    <name type="scientific">Actinoplanes auranticolor</name>
    <dbReference type="NCBI Taxonomy" id="47988"/>
    <lineage>
        <taxon>Bacteria</taxon>
        <taxon>Bacillati</taxon>
        <taxon>Actinomycetota</taxon>
        <taxon>Actinomycetes</taxon>
        <taxon>Micromonosporales</taxon>
        <taxon>Micromonosporaceae</taxon>
        <taxon>Actinoplanes</taxon>
    </lineage>
</organism>
<dbReference type="InterPro" id="IPR042099">
    <property type="entry name" value="ANL_N_sf"/>
</dbReference>
<dbReference type="Gene3D" id="3.40.50.12780">
    <property type="entry name" value="N-terminal domain of ligase-like"/>
    <property type="match status" value="1"/>
</dbReference>